<dbReference type="SUPFAM" id="SSF46785">
    <property type="entry name" value="Winged helix' DNA-binding domain"/>
    <property type="match status" value="1"/>
</dbReference>
<protein>
    <recommendedName>
        <fullName evidence="5">O-methyltransferase C-terminal domain-containing protein</fullName>
    </recommendedName>
</protein>
<accession>A0A0A0K516</accession>
<dbReference type="EMBL" id="CM002928">
    <property type="protein sequence ID" value="KGN44538.1"/>
    <property type="molecule type" value="Genomic_DNA"/>
</dbReference>
<dbReference type="InterPro" id="IPR036390">
    <property type="entry name" value="WH_DNA-bd_sf"/>
</dbReference>
<dbReference type="Pfam" id="PF00891">
    <property type="entry name" value="Methyltransf_2"/>
    <property type="match status" value="1"/>
</dbReference>
<feature type="active site" description="Proton acceptor" evidence="4">
    <location>
        <position position="246"/>
    </location>
</feature>
<evidence type="ECO:0000256" key="4">
    <source>
        <dbReference type="PIRSR" id="PIRSR005739-1"/>
    </source>
</evidence>
<keyword evidence="2" id="KW-0808">Transferase</keyword>
<evidence type="ECO:0000259" key="5">
    <source>
        <dbReference type="Pfam" id="PF00891"/>
    </source>
</evidence>
<keyword evidence="7" id="KW-1185">Reference proteome</keyword>
<dbReference type="PANTHER" id="PTHR11746">
    <property type="entry name" value="O-METHYLTRANSFERASE"/>
    <property type="match status" value="1"/>
</dbReference>
<dbReference type="InterPro" id="IPR036388">
    <property type="entry name" value="WH-like_DNA-bd_sf"/>
</dbReference>
<keyword evidence="1" id="KW-0489">Methyltransferase</keyword>
<reference evidence="6 7" key="1">
    <citation type="journal article" date="2009" name="Nat. Genet.">
        <title>The genome of the cucumber, Cucumis sativus L.</title>
        <authorList>
            <person name="Huang S."/>
            <person name="Li R."/>
            <person name="Zhang Z."/>
            <person name="Li L."/>
            <person name="Gu X."/>
            <person name="Fan W."/>
            <person name="Lucas W.J."/>
            <person name="Wang X."/>
            <person name="Xie B."/>
            <person name="Ni P."/>
            <person name="Ren Y."/>
            <person name="Zhu H."/>
            <person name="Li J."/>
            <person name="Lin K."/>
            <person name="Jin W."/>
            <person name="Fei Z."/>
            <person name="Li G."/>
            <person name="Staub J."/>
            <person name="Kilian A."/>
            <person name="van der Vossen E.A."/>
            <person name="Wu Y."/>
            <person name="Guo J."/>
            <person name="He J."/>
            <person name="Jia Z."/>
            <person name="Ren Y."/>
            <person name="Tian G."/>
            <person name="Lu Y."/>
            <person name="Ruan J."/>
            <person name="Qian W."/>
            <person name="Wang M."/>
            <person name="Huang Q."/>
            <person name="Li B."/>
            <person name="Xuan Z."/>
            <person name="Cao J."/>
            <person name="Asan"/>
            <person name="Wu Z."/>
            <person name="Zhang J."/>
            <person name="Cai Q."/>
            <person name="Bai Y."/>
            <person name="Zhao B."/>
            <person name="Han Y."/>
            <person name="Li Y."/>
            <person name="Li X."/>
            <person name="Wang S."/>
            <person name="Shi Q."/>
            <person name="Liu S."/>
            <person name="Cho W.K."/>
            <person name="Kim J.Y."/>
            <person name="Xu Y."/>
            <person name="Heller-Uszynska K."/>
            <person name="Miao H."/>
            <person name="Cheng Z."/>
            <person name="Zhang S."/>
            <person name="Wu J."/>
            <person name="Yang Y."/>
            <person name="Kang H."/>
            <person name="Li M."/>
            <person name="Liang H."/>
            <person name="Ren X."/>
            <person name="Shi Z."/>
            <person name="Wen M."/>
            <person name="Jian M."/>
            <person name="Yang H."/>
            <person name="Zhang G."/>
            <person name="Yang Z."/>
            <person name="Chen R."/>
            <person name="Liu S."/>
            <person name="Li J."/>
            <person name="Ma L."/>
            <person name="Liu H."/>
            <person name="Zhou Y."/>
            <person name="Zhao J."/>
            <person name="Fang X."/>
            <person name="Li G."/>
            <person name="Fang L."/>
            <person name="Li Y."/>
            <person name="Liu D."/>
            <person name="Zheng H."/>
            <person name="Zhang Y."/>
            <person name="Qin N."/>
            <person name="Li Z."/>
            <person name="Yang G."/>
            <person name="Yang S."/>
            <person name="Bolund L."/>
            <person name="Kristiansen K."/>
            <person name="Zheng H."/>
            <person name="Li S."/>
            <person name="Zhang X."/>
            <person name="Yang H."/>
            <person name="Wang J."/>
            <person name="Sun R."/>
            <person name="Zhang B."/>
            <person name="Jiang S."/>
            <person name="Wang J."/>
            <person name="Du Y."/>
            <person name="Li S."/>
        </authorList>
    </citation>
    <scope>NUCLEOTIDE SEQUENCE [LARGE SCALE GENOMIC DNA]</scope>
    <source>
        <strain evidence="7">cv. 9930</strain>
    </source>
</reference>
<dbReference type="OMA" id="GFIMDVM"/>
<dbReference type="InterPro" id="IPR016461">
    <property type="entry name" value="COMT-like"/>
</dbReference>
<evidence type="ECO:0000313" key="7">
    <source>
        <dbReference type="Proteomes" id="UP000029981"/>
    </source>
</evidence>
<keyword evidence="3" id="KW-0949">S-adenosyl-L-methionine</keyword>
<proteinExistence type="predicted"/>
<dbReference type="SUPFAM" id="SSF53335">
    <property type="entry name" value="S-adenosyl-L-methionine-dependent methyltransferases"/>
    <property type="match status" value="1"/>
</dbReference>
<dbReference type="GO" id="GO:0008757">
    <property type="term" value="F:S-adenosylmethionine-dependent methyltransferase activity"/>
    <property type="evidence" value="ECO:0000318"/>
    <property type="project" value="GO_Central"/>
</dbReference>
<evidence type="ECO:0000313" key="6">
    <source>
        <dbReference type="EMBL" id="KGN44538.1"/>
    </source>
</evidence>
<dbReference type="PROSITE" id="PS51683">
    <property type="entry name" value="SAM_OMT_II"/>
    <property type="match status" value="1"/>
</dbReference>
<dbReference type="eggNOG" id="KOG3178">
    <property type="taxonomic scope" value="Eukaryota"/>
</dbReference>
<feature type="domain" description="O-methyltransferase C-terminal" evidence="5">
    <location>
        <begin position="113"/>
        <end position="328"/>
    </location>
</feature>
<dbReference type="FunFam" id="3.40.50.150:FF:000057">
    <property type="entry name" value="O-methyltransferase ZRP4"/>
    <property type="match status" value="1"/>
</dbReference>
<name>A0A0A0K516_CUCSA</name>
<sequence length="347" mass="39400">MEMEGEEVLKAQAHIWNHIFSFINSMALKCALLSAIEIHPNKSEHIHRLMRILAHSGFFLIHKKTTQQEENDDADQEVAYSLTNPSLLLLQHNPLTTSPFLLSVLNQSLLHPWHSLSTWFRSSGRDRTPFETTYGKKFWEYMESETRDREAFGEGMGSDARLVISVLLGKYKSMFEGVESFVDVGGGTGTLAKAMAEAFPQMKCVVFDLPQVVAGLEGNHNLTFRQGDMFQAIPSAEVLLLKWILHNWSDDECVQILKKCKEAIRSNNKLKEKVIIIDMVLPSSSSNNKADYISTQTQLLWDMLMMASVGGKERDEKEWAQLFHKAGFGSYKIFPILGLRSLIKLYP</sequence>
<dbReference type="Gene3D" id="1.10.10.10">
    <property type="entry name" value="Winged helix-like DNA-binding domain superfamily/Winged helix DNA-binding domain"/>
    <property type="match status" value="2"/>
</dbReference>
<evidence type="ECO:0000256" key="1">
    <source>
        <dbReference type="ARBA" id="ARBA00022603"/>
    </source>
</evidence>
<reference evidence="6 7" key="3">
    <citation type="journal article" date="2010" name="BMC Genomics">
        <title>Transcriptome sequencing and comparative analysis of cucumber flowers with different sex types.</title>
        <authorList>
            <person name="Guo S."/>
            <person name="Zheng Y."/>
            <person name="Joung J.G."/>
            <person name="Liu S."/>
            <person name="Zhang Z."/>
            <person name="Crasta O.R."/>
            <person name="Sobral B.W."/>
            <person name="Xu Y."/>
            <person name="Huang S."/>
            <person name="Fei Z."/>
        </authorList>
    </citation>
    <scope>NUCLEOTIDE SEQUENCE [LARGE SCALE GENOMIC DNA]</scope>
    <source>
        <strain evidence="7">cv. 9930</strain>
    </source>
</reference>
<dbReference type="Proteomes" id="UP000029981">
    <property type="component" value="Chromosome 7"/>
</dbReference>
<dbReference type="AlphaFoldDB" id="A0A0A0K516"/>
<reference evidence="6 7" key="2">
    <citation type="journal article" date="2009" name="PLoS ONE">
        <title>An integrated genetic and cytogenetic map of the cucumber genome.</title>
        <authorList>
            <person name="Ren Y."/>
            <person name="Zhang Z."/>
            <person name="Liu J."/>
            <person name="Staub J.E."/>
            <person name="Han Y."/>
            <person name="Cheng Z."/>
            <person name="Li X."/>
            <person name="Lu J."/>
            <person name="Miao H."/>
            <person name="Kang H."/>
            <person name="Xie B."/>
            <person name="Gu X."/>
            <person name="Wang X."/>
            <person name="Du Y."/>
            <person name="Jin W."/>
            <person name="Huang S."/>
        </authorList>
    </citation>
    <scope>NUCLEOTIDE SEQUENCE [LARGE SCALE GENOMIC DNA]</scope>
    <source>
        <strain evidence="7">cv. 9930</strain>
    </source>
</reference>
<dbReference type="PIRSF" id="PIRSF005739">
    <property type="entry name" value="O-mtase"/>
    <property type="match status" value="1"/>
</dbReference>
<dbReference type="InterPro" id="IPR029063">
    <property type="entry name" value="SAM-dependent_MTases_sf"/>
</dbReference>
<gene>
    <name evidence="6" type="ORF">Csa_7G328260</name>
</gene>
<dbReference type="Gramene" id="KGN44538">
    <property type="protein sequence ID" value="KGN44538"/>
    <property type="gene ID" value="Csa_7G328260"/>
</dbReference>
<dbReference type="InterPro" id="IPR001077">
    <property type="entry name" value="COMT_C"/>
</dbReference>
<evidence type="ECO:0000256" key="2">
    <source>
        <dbReference type="ARBA" id="ARBA00022679"/>
    </source>
</evidence>
<organism evidence="6 7">
    <name type="scientific">Cucumis sativus</name>
    <name type="common">Cucumber</name>
    <dbReference type="NCBI Taxonomy" id="3659"/>
    <lineage>
        <taxon>Eukaryota</taxon>
        <taxon>Viridiplantae</taxon>
        <taxon>Streptophyta</taxon>
        <taxon>Embryophyta</taxon>
        <taxon>Tracheophyta</taxon>
        <taxon>Spermatophyta</taxon>
        <taxon>Magnoliopsida</taxon>
        <taxon>eudicotyledons</taxon>
        <taxon>Gunneridae</taxon>
        <taxon>Pentapetalae</taxon>
        <taxon>rosids</taxon>
        <taxon>fabids</taxon>
        <taxon>Cucurbitales</taxon>
        <taxon>Cucurbitaceae</taxon>
        <taxon>Benincaseae</taxon>
        <taxon>Cucumis</taxon>
    </lineage>
</organism>
<dbReference type="GO" id="GO:0032259">
    <property type="term" value="P:methylation"/>
    <property type="evidence" value="ECO:0000318"/>
    <property type="project" value="GO_Central"/>
</dbReference>
<dbReference type="GO" id="GO:0008171">
    <property type="term" value="F:O-methyltransferase activity"/>
    <property type="evidence" value="ECO:0000318"/>
    <property type="project" value="GO_Central"/>
</dbReference>
<reference evidence="6 7" key="4">
    <citation type="journal article" date="2011" name="BMC Genomics">
        <title>RNA-Seq improves annotation of protein-coding genes in the cucumber genome.</title>
        <authorList>
            <person name="Li Z."/>
            <person name="Zhang Z."/>
            <person name="Yan P."/>
            <person name="Huang S."/>
            <person name="Fei Z."/>
            <person name="Lin K."/>
        </authorList>
    </citation>
    <scope>NUCLEOTIDE SEQUENCE [LARGE SCALE GENOMIC DNA]</scope>
    <source>
        <strain evidence="7">cv. 9930</strain>
    </source>
</reference>
<evidence type="ECO:0000256" key="3">
    <source>
        <dbReference type="ARBA" id="ARBA00022691"/>
    </source>
</evidence>
<dbReference type="Gene3D" id="3.40.50.150">
    <property type="entry name" value="Vaccinia Virus protein VP39"/>
    <property type="match status" value="1"/>
</dbReference>